<evidence type="ECO:0000256" key="4">
    <source>
        <dbReference type="ARBA" id="ARBA00023015"/>
    </source>
</evidence>
<evidence type="ECO:0000256" key="5">
    <source>
        <dbReference type="ARBA" id="ARBA00023159"/>
    </source>
</evidence>
<dbReference type="InterPro" id="IPR001005">
    <property type="entry name" value="SANT/Myb"/>
</dbReference>
<evidence type="ECO:0000256" key="8">
    <source>
        <dbReference type="PROSITE-ProRule" id="PRU00169"/>
    </source>
</evidence>
<dbReference type="SUPFAM" id="SSF46689">
    <property type="entry name" value="Homeodomain-like"/>
    <property type="match status" value="1"/>
</dbReference>
<dbReference type="PANTHER" id="PTHR43874:SF205">
    <property type="entry name" value="TWO-COMPONENT RESPONSE REGULATOR ORR23"/>
    <property type="match status" value="1"/>
</dbReference>
<dbReference type="InterPro" id="IPR006447">
    <property type="entry name" value="Myb_dom_plants"/>
</dbReference>
<dbReference type="EMBL" id="CAMGYJ010000009">
    <property type="protein sequence ID" value="CAI0542498.1"/>
    <property type="molecule type" value="Genomic_DNA"/>
</dbReference>
<keyword evidence="2 8" id="KW-0597">Phosphoprotein</keyword>
<dbReference type="InterPro" id="IPR009057">
    <property type="entry name" value="Homeodomain-like_sf"/>
</dbReference>
<dbReference type="InterPro" id="IPR045279">
    <property type="entry name" value="ARR-like"/>
</dbReference>
<dbReference type="GO" id="GO:0009736">
    <property type="term" value="P:cytokinin-activated signaling pathway"/>
    <property type="evidence" value="ECO:0007669"/>
    <property type="project" value="InterPro"/>
</dbReference>
<organism evidence="12 13">
    <name type="scientific">Linum tenue</name>
    <dbReference type="NCBI Taxonomy" id="586396"/>
    <lineage>
        <taxon>Eukaryota</taxon>
        <taxon>Viridiplantae</taxon>
        <taxon>Streptophyta</taxon>
        <taxon>Embryophyta</taxon>
        <taxon>Tracheophyta</taxon>
        <taxon>Spermatophyta</taxon>
        <taxon>Magnoliopsida</taxon>
        <taxon>eudicotyledons</taxon>
        <taxon>Gunneridae</taxon>
        <taxon>Pentapetalae</taxon>
        <taxon>rosids</taxon>
        <taxon>fabids</taxon>
        <taxon>Malpighiales</taxon>
        <taxon>Linaceae</taxon>
        <taxon>Linum</taxon>
    </lineage>
</organism>
<dbReference type="PROSITE" id="PS51294">
    <property type="entry name" value="HTH_MYB"/>
    <property type="match status" value="1"/>
</dbReference>
<dbReference type="InterPro" id="IPR011006">
    <property type="entry name" value="CheY-like_superfamily"/>
</dbReference>
<keyword evidence="6" id="KW-0804">Transcription</keyword>
<feature type="region of interest" description="Disordered" evidence="9">
    <location>
        <begin position="149"/>
        <end position="220"/>
    </location>
</feature>
<keyword evidence="4" id="KW-0805">Transcription regulation</keyword>
<dbReference type="SMART" id="SM00448">
    <property type="entry name" value="REC"/>
    <property type="match status" value="1"/>
</dbReference>
<name>A0AAV0QBA5_9ROSI</name>
<dbReference type="CDD" id="cd17584">
    <property type="entry name" value="REC_typeB_ARR-like"/>
    <property type="match status" value="1"/>
</dbReference>
<evidence type="ECO:0000313" key="12">
    <source>
        <dbReference type="EMBL" id="CAI0542498.1"/>
    </source>
</evidence>
<accession>A0AAV0QBA5</accession>
<keyword evidence="13" id="KW-1185">Reference proteome</keyword>
<evidence type="ECO:0000256" key="9">
    <source>
        <dbReference type="SAM" id="MobiDB-lite"/>
    </source>
</evidence>
<feature type="domain" description="HTH myb-type" evidence="11">
    <location>
        <begin position="215"/>
        <end position="274"/>
    </location>
</feature>
<keyword evidence="7" id="KW-0539">Nucleus</keyword>
<feature type="region of interest" description="Disordered" evidence="9">
    <location>
        <begin position="559"/>
        <end position="594"/>
    </location>
</feature>
<keyword evidence="5" id="KW-0010">Activator</keyword>
<dbReference type="FunFam" id="1.10.10.60:FF:000007">
    <property type="entry name" value="Two-component response regulator"/>
    <property type="match status" value="1"/>
</dbReference>
<dbReference type="GO" id="GO:0000160">
    <property type="term" value="P:phosphorelay signal transduction system"/>
    <property type="evidence" value="ECO:0007669"/>
    <property type="project" value="UniProtKB-KW"/>
</dbReference>
<dbReference type="NCBIfam" id="TIGR01557">
    <property type="entry name" value="myb_SHAQKYF"/>
    <property type="match status" value="1"/>
</dbReference>
<dbReference type="PROSITE" id="PS50110">
    <property type="entry name" value="RESPONSE_REGULATORY"/>
    <property type="match status" value="1"/>
</dbReference>
<evidence type="ECO:0000313" key="13">
    <source>
        <dbReference type="Proteomes" id="UP001154282"/>
    </source>
</evidence>
<dbReference type="GO" id="GO:0005634">
    <property type="term" value="C:nucleus"/>
    <property type="evidence" value="ECO:0007669"/>
    <property type="project" value="UniProtKB-SubCell"/>
</dbReference>
<feature type="compositionally biased region" description="Acidic residues" evidence="9">
    <location>
        <begin position="193"/>
        <end position="203"/>
    </location>
</feature>
<evidence type="ECO:0000259" key="11">
    <source>
        <dbReference type="PROSITE" id="PS51294"/>
    </source>
</evidence>
<feature type="modified residue" description="4-aspartylphosphate" evidence="8">
    <location>
        <position position="79"/>
    </location>
</feature>
<proteinExistence type="predicted"/>
<dbReference type="Pfam" id="PF00249">
    <property type="entry name" value="Myb_DNA-binding"/>
    <property type="match status" value="1"/>
</dbReference>
<evidence type="ECO:0000256" key="3">
    <source>
        <dbReference type="ARBA" id="ARBA00023012"/>
    </source>
</evidence>
<dbReference type="Proteomes" id="UP001154282">
    <property type="component" value="Unassembled WGS sequence"/>
</dbReference>
<comment type="caution">
    <text evidence="12">The sequence shown here is derived from an EMBL/GenBank/DDBJ whole genome shotgun (WGS) entry which is preliminary data.</text>
</comment>
<gene>
    <name evidence="12" type="ORF">LITE_LOCUS42512</name>
</gene>
<comment type="subcellular location">
    <subcellularLocation>
        <location evidence="1">Nucleus</location>
    </subcellularLocation>
</comment>
<dbReference type="InterPro" id="IPR017930">
    <property type="entry name" value="Myb_dom"/>
</dbReference>
<feature type="compositionally biased region" description="Low complexity" evidence="9">
    <location>
        <begin position="564"/>
        <end position="576"/>
    </location>
</feature>
<dbReference type="Pfam" id="PF00072">
    <property type="entry name" value="Response_reg"/>
    <property type="match status" value="1"/>
</dbReference>
<dbReference type="AlphaFoldDB" id="A0AAV0QBA5"/>
<dbReference type="Gene3D" id="1.10.10.60">
    <property type="entry name" value="Homeodomain-like"/>
    <property type="match status" value="1"/>
</dbReference>
<dbReference type="GO" id="GO:0003677">
    <property type="term" value="F:DNA binding"/>
    <property type="evidence" value="ECO:0007669"/>
    <property type="project" value="InterPro"/>
</dbReference>
<reference evidence="12" key="1">
    <citation type="submission" date="2022-08" db="EMBL/GenBank/DDBJ databases">
        <authorList>
            <person name="Gutierrez-Valencia J."/>
        </authorList>
    </citation>
    <scope>NUCLEOTIDE SEQUENCE</scope>
</reference>
<evidence type="ECO:0000256" key="2">
    <source>
        <dbReference type="ARBA" id="ARBA00022553"/>
    </source>
</evidence>
<protein>
    <recommendedName>
        <fullName evidence="14">Two-component response regulator</fullName>
    </recommendedName>
</protein>
<keyword evidence="3" id="KW-0902">Two-component regulatory system</keyword>
<evidence type="ECO:0000256" key="1">
    <source>
        <dbReference type="ARBA" id="ARBA00004123"/>
    </source>
</evidence>
<evidence type="ECO:0008006" key="14">
    <source>
        <dbReference type="Google" id="ProtNLM"/>
    </source>
</evidence>
<dbReference type="PANTHER" id="PTHR43874">
    <property type="entry name" value="TWO-COMPONENT RESPONSE REGULATOR"/>
    <property type="match status" value="1"/>
</dbReference>
<evidence type="ECO:0000256" key="6">
    <source>
        <dbReference type="ARBA" id="ARBA00023163"/>
    </source>
</evidence>
<feature type="domain" description="Response regulatory" evidence="10">
    <location>
        <begin position="28"/>
        <end position="143"/>
    </location>
</feature>
<evidence type="ECO:0000256" key="7">
    <source>
        <dbReference type="ARBA" id="ARBA00023242"/>
    </source>
</evidence>
<dbReference type="SUPFAM" id="SSF52172">
    <property type="entry name" value="CheY-like"/>
    <property type="match status" value="1"/>
</dbReference>
<dbReference type="InterPro" id="IPR001789">
    <property type="entry name" value="Sig_transdc_resp-reg_receiver"/>
</dbReference>
<dbReference type="Gene3D" id="3.40.50.2300">
    <property type="match status" value="1"/>
</dbReference>
<evidence type="ECO:0000259" key="10">
    <source>
        <dbReference type="PROSITE" id="PS50110"/>
    </source>
</evidence>
<sequence>MKVEDVSPGGGGGNSASLGREFFPNGLRVLAVDDDPVCLRLIGQLLRKCQYQVTVTNHALEALKMLRERRDEFDLVISDVNMPDMDGFKLLEHVEFEMDIPVIMLSGHSDKELVYKGVTHGAVDYLLKPVRMEELKNIWQHVVRKRRMGGKKSDSSSLTNKVERDGNGVVGGVGSSECSDANGKSTRKRKDQDDEEGEEDDGDSDGRGENEEGGNQKKPRVVWSVDLHKKFVHAVNQLGYDKAVPKKILDMMNVDGLTRENVASHLQKYRLYLKRMSCDKAMGIPFGSKDASAYLGIASSMDGFDEFRCLTTPGRLSTYQPGSLLGRLNPSSGLTLRGIASSGLLQPTNSQTLLNSSVTNLGQQVQQSSFFSSAQTSGLFSPSQSKPTFGHVSSIGGAASTSGNTMLIQHNLHSRGTFGAQSAGLGIPSSNRDSFGVGIRHGPLSPNLLDNSSRCNGSWENAIQLPKFPSNPLSEQFSHEPSLSAREFRPSSSSQMGNIDFSSASLGPPLAGAEMTGQVGLIGNVIEGFSSPVLTNSFGGMNSIGSLDQVPFDHGMDQGKSFDGSSSAAGQLSGGVSPTGFEVDKSQNGFITDSSSFDPLDDMVAAMMKREQNEGLIIDGDFGLDSFQIGSCI</sequence>